<evidence type="ECO:0000313" key="2">
    <source>
        <dbReference type="EMBL" id="TQK96211.1"/>
    </source>
</evidence>
<dbReference type="Proteomes" id="UP000318103">
    <property type="component" value="Unassembled WGS sequence"/>
</dbReference>
<proteinExistence type="predicted"/>
<reference evidence="2 3" key="1">
    <citation type="submission" date="2019-06" db="EMBL/GenBank/DDBJ databases">
        <title>Sequencing the genomes of 1000 actinobacteria strains.</title>
        <authorList>
            <person name="Klenk H.-P."/>
        </authorList>
    </citation>
    <scope>NUCLEOTIDE SEQUENCE [LARGE SCALE GENOMIC DNA]</scope>
    <source>
        <strain evidence="2 3">DSM 41929</strain>
    </source>
</reference>
<evidence type="ECO:0000313" key="3">
    <source>
        <dbReference type="Proteomes" id="UP000318103"/>
    </source>
</evidence>
<organism evidence="2 3">
    <name type="scientific">Streptomyces puniciscabiei</name>
    <dbReference type="NCBI Taxonomy" id="164348"/>
    <lineage>
        <taxon>Bacteria</taxon>
        <taxon>Bacillati</taxon>
        <taxon>Actinomycetota</taxon>
        <taxon>Actinomycetes</taxon>
        <taxon>Kitasatosporales</taxon>
        <taxon>Streptomycetaceae</taxon>
        <taxon>Streptomyces</taxon>
    </lineage>
</organism>
<accession>A0A542UB12</accession>
<dbReference type="AlphaFoldDB" id="A0A542UB12"/>
<name>A0A542UB12_9ACTN</name>
<dbReference type="EMBL" id="VFNX01000001">
    <property type="protein sequence ID" value="TQK96211.1"/>
    <property type="molecule type" value="Genomic_DNA"/>
</dbReference>
<feature type="region of interest" description="Disordered" evidence="1">
    <location>
        <begin position="97"/>
        <end position="154"/>
    </location>
</feature>
<protein>
    <submittedName>
        <fullName evidence="2">Uncharacterized protein</fullName>
    </submittedName>
</protein>
<gene>
    <name evidence="2" type="ORF">FB563_1147</name>
</gene>
<evidence type="ECO:0000256" key="1">
    <source>
        <dbReference type="SAM" id="MobiDB-lite"/>
    </source>
</evidence>
<sequence>MNGAESMTIWALVVETTVGASERKHVEAHVVAHVSGSRAAALAELERRARSHAPEHPRSPRRRRLLRVSDGFLVVVDGAWQSFATRFTVAELLEDSAAPVAPQPVDTPTGTEAAPHGSEEPEGPQEQGGQGDQIERYADGVPVKPAWLGRHDLP</sequence>
<keyword evidence="3" id="KW-1185">Reference proteome</keyword>
<comment type="caution">
    <text evidence="2">The sequence shown here is derived from an EMBL/GenBank/DDBJ whole genome shotgun (WGS) entry which is preliminary data.</text>
</comment>